<evidence type="ECO:0000259" key="3">
    <source>
        <dbReference type="PROSITE" id="PS50828"/>
    </source>
</evidence>
<sequence>MAGRLPQPVLPAAAPVPIVTSMAAAAAQPPRPGGSAGDGGDGAEGNAAAATAARRQLAIQLAEMMGGSVDVATCLDVLEQVDGDEGRAAAALLELCGGGAAGGGASGNANSGRLAAAAPALLAAAAAENVTFGGGVFGGGVEAVGFFAAADGFGAAAAGPGADSHVAGDGFLGLAPGFGDAAINGAADAAAADSSAAAFDFSSLAGGSPTLGQGAEHMRAALLAAGLSCDDEGLAQLYQQQEEIEEQRRRERLQLQLAADEVKVAELQQQEARAAREREVRGRTDAQATAAAAAAMEQGSLGCEKDAGSAWGSSSGTGGCVGTQATGYFGAADDVDTDAFFTAPDEEGAEKKHDIMKIYFGNVYDEDALRFCLEACHGDVDMALEVLGERWVEARKQEQQEADEKYARALQQQHSTGGAALEAVGDSLLEDYMIHAAEGLADVAETRSKQEAKQQAEAASRRGRLGSDAEGRNRLGLTVLRRQFPDAYKDGVVADALSSHGGEVEAARAALLTMGYREVQASAAAPAAEPLATAAAATAPAPSSSQQRRSGAVPVSAGGGGGRYSDDEGEGTALVSHRGQAQGQQWWLESGGLPGNAAMLGPAGAGRNTGANSATAQRAAQLAQLAAAFPTGEAATAMAIARNAQAQDAGAQGQRGAHHDEEEEDELGAEDGGAGPSTGAASGYRRLGPIKALASLGLNFDQLDVSNELRDMVRFAFNESGLPEVFRRQAEAEAAAAAQSSGGAGRRMGGGLTHEEKQEIWATNRDLPRALQDMGARLKRGGKQAYEAGDKRLAGEMKQASLAVEQLKREAEERAASRIYTQMNNSLQQQWNTDLHGLRPHEAVKKLEDQLHKLSILGGHVNWNIITGKGLHSDAAVGPVLPATVADWLARKQLQALAAPGSYVVRLTPEVFERLAGGVAGGAAGGGGGPAGCG</sequence>
<feature type="region of interest" description="Disordered" evidence="2">
    <location>
        <begin position="445"/>
        <end position="469"/>
    </location>
</feature>
<dbReference type="GO" id="GO:0004519">
    <property type="term" value="F:endonuclease activity"/>
    <property type="evidence" value="ECO:0007669"/>
    <property type="project" value="TreeGrafter"/>
</dbReference>
<feature type="compositionally biased region" description="Low complexity" evidence="2">
    <location>
        <begin position="645"/>
        <end position="655"/>
    </location>
</feature>
<feature type="coiled-coil region" evidence="1">
    <location>
        <begin position="790"/>
        <end position="817"/>
    </location>
</feature>
<dbReference type="CDD" id="cd14279">
    <property type="entry name" value="CUE"/>
    <property type="match status" value="1"/>
</dbReference>
<keyword evidence="1" id="KW-0175">Coiled coil</keyword>
<comment type="caution">
    <text evidence="4">The sequence shown here is derived from an EMBL/GenBank/DDBJ whole genome shotgun (WGS) entry which is preliminary data.</text>
</comment>
<evidence type="ECO:0000313" key="4">
    <source>
        <dbReference type="EMBL" id="KAG2447877.1"/>
    </source>
</evidence>
<feature type="domain" description="Smr" evidence="3">
    <location>
        <begin position="833"/>
        <end position="910"/>
    </location>
</feature>
<dbReference type="AlphaFoldDB" id="A0A836B542"/>
<feature type="region of interest" description="Disordered" evidence="2">
    <location>
        <begin position="24"/>
        <end position="47"/>
    </location>
</feature>
<dbReference type="PANTHER" id="PTHR46535:SF1">
    <property type="entry name" value="NEDD4-BINDING PROTEIN 2"/>
    <property type="match status" value="1"/>
</dbReference>
<dbReference type="EMBL" id="JAEHOD010000020">
    <property type="protein sequence ID" value="KAG2447877.1"/>
    <property type="molecule type" value="Genomic_DNA"/>
</dbReference>
<evidence type="ECO:0000256" key="1">
    <source>
        <dbReference type="SAM" id="Coils"/>
    </source>
</evidence>
<feature type="compositionally biased region" description="Low complexity" evidence="2">
    <location>
        <begin position="536"/>
        <end position="556"/>
    </location>
</feature>
<dbReference type="Pfam" id="PF01713">
    <property type="entry name" value="Smr"/>
    <property type="match status" value="1"/>
</dbReference>
<dbReference type="Gene3D" id="3.30.1370.110">
    <property type="match status" value="1"/>
</dbReference>
<name>A0A836B542_9CHLO</name>
<keyword evidence="5" id="KW-1185">Reference proteome</keyword>
<proteinExistence type="predicted"/>
<feature type="region of interest" description="Disordered" evidence="2">
    <location>
        <begin position="645"/>
        <end position="682"/>
    </location>
</feature>
<feature type="coiled-coil region" evidence="1">
    <location>
        <begin position="234"/>
        <end position="277"/>
    </location>
</feature>
<dbReference type="GO" id="GO:0005634">
    <property type="term" value="C:nucleus"/>
    <property type="evidence" value="ECO:0007669"/>
    <property type="project" value="TreeGrafter"/>
</dbReference>
<evidence type="ECO:0000256" key="2">
    <source>
        <dbReference type="SAM" id="MobiDB-lite"/>
    </source>
</evidence>
<dbReference type="PROSITE" id="PS50828">
    <property type="entry name" value="SMR"/>
    <property type="match status" value="1"/>
</dbReference>
<feature type="compositionally biased region" description="Basic and acidic residues" evidence="2">
    <location>
        <begin position="445"/>
        <end position="454"/>
    </location>
</feature>
<dbReference type="InterPro" id="IPR036063">
    <property type="entry name" value="Smr_dom_sf"/>
</dbReference>
<dbReference type="PANTHER" id="PTHR46535">
    <property type="entry name" value="NEDD4-BINDING PROTEIN 2"/>
    <property type="match status" value="1"/>
</dbReference>
<accession>A0A836B542</accession>
<dbReference type="InterPro" id="IPR052772">
    <property type="entry name" value="Endo/PolyKinase_Domain-Protein"/>
</dbReference>
<organism evidence="4 5">
    <name type="scientific">Chlamydomonas schloesseri</name>
    <dbReference type="NCBI Taxonomy" id="2026947"/>
    <lineage>
        <taxon>Eukaryota</taxon>
        <taxon>Viridiplantae</taxon>
        <taxon>Chlorophyta</taxon>
        <taxon>core chlorophytes</taxon>
        <taxon>Chlorophyceae</taxon>
        <taxon>CS clade</taxon>
        <taxon>Chlamydomonadales</taxon>
        <taxon>Chlamydomonadaceae</taxon>
        <taxon>Chlamydomonas</taxon>
    </lineage>
</organism>
<feature type="compositionally biased region" description="Gly residues" evidence="2">
    <location>
        <begin position="34"/>
        <end position="43"/>
    </location>
</feature>
<reference evidence="4" key="1">
    <citation type="journal article" date="2020" name="bioRxiv">
        <title>Comparative genomics of Chlamydomonas.</title>
        <authorList>
            <person name="Craig R.J."/>
            <person name="Hasan A.R."/>
            <person name="Ness R.W."/>
            <person name="Keightley P.D."/>
        </authorList>
    </citation>
    <scope>NUCLEOTIDE SEQUENCE</scope>
    <source>
        <strain evidence="4">CCAP 11/173</strain>
    </source>
</reference>
<gene>
    <name evidence="4" type="ORF">HYH02_007333</name>
</gene>
<protein>
    <recommendedName>
        <fullName evidence="3">Smr domain-containing protein</fullName>
    </recommendedName>
</protein>
<evidence type="ECO:0000313" key="5">
    <source>
        <dbReference type="Proteomes" id="UP000613740"/>
    </source>
</evidence>
<feature type="region of interest" description="Disordered" evidence="2">
    <location>
        <begin position="536"/>
        <end position="583"/>
    </location>
</feature>
<dbReference type="InterPro" id="IPR002625">
    <property type="entry name" value="Smr_dom"/>
</dbReference>
<dbReference type="Proteomes" id="UP000613740">
    <property type="component" value="Unassembled WGS sequence"/>
</dbReference>
<dbReference type="OrthoDB" id="3231855at2759"/>
<dbReference type="SUPFAM" id="SSF160443">
    <property type="entry name" value="SMR domain-like"/>
    <property type="match status" value="1"/>
</dbReference>